<dbReference type="OrthoDB" id="10261556at2759"/>
<evidence type="ECO:0000256" key="2">
    <source>
        <dbReference type="ARBA" id="ARBA00023125"/>
    </source>
</evidence>
<keyword evidence="6" id="KW-1185">Reference proteome</keyword>
<dbReference type="eggNOG" id="KOG0351">
    <property type="taxonomic scope" value="Eukaryota"/>
</dbReference>
<protein>
    <recommendedName>
        <fullName evidence="7">DEAD/DEAH box helicase domain-containing protein</fullName>
    </recommendedName>
</protein>
<dbReference type="PANTHER" id="PTHR13710">
    <property type="entry name" value="DNA HELICASE RECQ FAMILY MEMBER"/>
    <property type="match status" value="1"/>
</dbReference>
<dbReference type="InParanoid" id="E9GT92"/>
<evidence type="ECO:0008006" key="7">
    <source>
        <dbReference type="Google" id="ProtNLM"/>
    </source>
</evidence>
<evidence type="ECO:0000256" key="3">
    <source>
        <dbReference type="ARBA" id="ARBA00023235"/>
    </source>
</evidence>
<keyword evidence="3" id="KW-0413">Isomerase</keyword>
<dbReference type="HOGENOM" id="CLU_1857289_0_0_1"/>
<dbReference type="STRING" id="6669.E9GT92"/>
<dbReference type="Gene3D" id="3.40.50.300">
    <property type="entry name" value="P-loop containing nucleotide triphosphate hydrolases"/>
    <property type="match status" value="1"/>
</dbReference>
<dbReference type="AlphaFoldDB" id="E9GT92"/>
<evidence type="ECO:0000256" key="1">
    <source>
        <dbReference type="ARBA" id="ARBA00005446"/>
    </source>
</evidence>
<proteinExistence type="inferred from homology"/>
<dbReference type="FunFam" id="3.40.50.300:FF:005018">
    <property type="entry name" value="Uncharacterized protein"/>
    <property type="match status" value="1"/>
</dbReference>
<dbReference type="Proteomes" id="UP000000305">
    <property type="component" value="Unassembled WGS sequence"/>
</dbReference>
<keyword evidence="4" id="KW-0539">Nucleus</keyword>
<evidence type="ECO:0000256" key="4">
    <source>
        <dbReference type="ARBA" id="ARBA00023242"/>
    </source>
</evidence>
<dbReference type="GO" id="GO:0016853">
    <property type="term" value="F:isomerase activity"/>
    <property type="evidence" value="ECO:0007669"/>
    <property type="project" value="UniProtKB-KW"/>
</dbReference>
<gene>
    <name evidence="5" type="ORF">DAPPUDRAFT_321458</name>
</gene>
<dbReference type="EMBL" id="GL732563">
    <property type="protein sequence ID" value="EFX77236.1"/>
    <property type="molecule type" value="Genomic_DNA"/>
</dbReference>
<dbReference type="GO" id="GO:0003677">
    <property type="term" value="F:DNA binding"/>
    <property type="evidence" value="ECO:0007669"/>
    <property type="project" value="UniProtKB-KW"/>
</dbReference>
<dbReference type="PANTHER" id="PTHR13710:SF153">
    <property type="entry name" value="RECQ-LIKE DNA HELICASE BLM"/>
    <property type="match status" value="1"/>
</dbReference>
<evidence type="ECO:0000313" key="6">
    <source>
        <dbReference type="Proteomes" id="UP000000305"/>
    </source>
</evidence>
<organism evidence="5 6">
    <name type="scientific">Daphnia pulex</name>
    <name type="common">Water flea</name>
    <dbReference type="NCBI Taxonomy" id="6669"/>
    <lineage>
        <taxon>Eukaryota</taxon>
        <taxon>Metazoa</taxon>
        <taxon>Ecdysozoa</taxon>
        <taxon>Arthropoda</taxon>
        <taxon>Crustacea</taxon>
        <taxon>Branchiopoda</taxon>
        <taxon>Diplostraca</taxon>
        <taxon>Cladocera</taxon>
        <taxon>Anomopoda</taxon>
        <taxon>Daphniidae</taxon>
        <taxon>Daphnia</taxon>
    </lineage>
</organism>
<dbReference type="KEGG" id="dpx:DAPPUDRAFT_321458"/>
<accession>E9GT92</accession>
<dbReference type="PhylomeDB" id="E9GT92"/>
<name>E9GT92_DAPPU</name>
<sequence length="138" mass="15349">MDDDDDVLSVDSWLSHFDKFLPEEKWTMASIIDLFGFSILKTQKSEVIDAVLAGKDCLAVMPTDGGKSACYFIPGSLQQGVTLVVKAISDILESEANLMQFFTSNTRHGSGVKFMFFTPEKVCNALKDQDNHNKLKMC</sequence>
<keyword evidence="2" id="KW-0238">DNA-binding</keyword>
<evidence type="ECO:0000313" key="5">
    <source>
        <dbReference type="EMBL" id="EFX77236.1"/>
    </source>
</evidence>
<dbReference type="InterPro" id="IPR027417">
    <property type="entry name" value="P-loop_NTPase"/>
</dbReference>
<reference evidence="5 6" key="1">
    <citation type="journal article" date="2011" name="Science">
        <title>The ecoresponsive genome of Daphnia pulex.</title>
        <authorList>
            <person name="Colbourne J.K."/>
            <person name="Pfrender M.E."/>
            <person name="Gilbert D."/>
            <person name="Thomas W.K."/>
            <person name="Tucker A."/>
            <person name="Oakley T.H."/>
            <person name="Tokishita S."/>
            <person name="Aerts A."/>
            <person name="Arnold G.J."/>
            <person name="Basu M.K."/>
            <person name="Bauer D.J."/>
            <person name="Caceres C.E."/>
            <person name="Carmel L."/>
            <person name="Casola C."/>
            <person name="Choi J.H."/>
            <person name="Detter J.C."/>
            <person name="Dong Q."/>
            <person name="Dusheyko S."/>
            <person name="Eads B.D."/>
            <person name="Frohlich T."/>
            <person name="Geiler-Samerotte K.A."/>
            <person name="Gerlach D."/>
            <person name="Hatcher P."/>
            <person name="Jogdeo S."/>
            <person name="Krijgsveld J."/>
            <person name="Kriventseva E.V."/>
            <person name="Kultz D."/>
            <person name="Laforsch C."/>
            <person name="Lindquist E."/>
            <person name="Lopez J."/>
            <person name="Manak J.R."/>
            <person name="Muller J."/>
            <person name="Pangilinan J."/>
            <person name="Patwardhan R.P."/>
            <person name="Pitluck S."/>
            <person name="Pritham E.J."/>
            <person name="Rechtsteiner A."/>
            <person name="Rho M."/>
            <person name="Rogozin I.B."/>
            <person name="Sakarya O."/>
            <person name="Salamov A."/>
            <person name="Schaack S."/>
            <person name="Shapiro H."/>
            <person name="Shiga Y."/>
            <person name="Skalitzky C."/>
            <person name="Smith Z."/>
            <person name="Souvorov A."/>
            <person name="Sung W."/>
            <person name="Tang Z."/>
            <person name="Tsuchiya D."/>
            <person name="Tu H."/>
            <person name="Vos H."/>
            <person name="Wang M."/>
            <person name="Wolf Y.I."/>
            <person name="Yamagata H."/>
            <person name="Yamada T."/>
            <person name="Ye Y."/>
            <person name="Shaw J.R."/>
            <person name="Andrews J."/>
            <person name="Crease T.J."/>
            <person name="Tang H."/>
            <person name="Lucas S.M."/>
            <person name="Robertson H.M."/>
            <person name="Bork P."/>
            <person name="Koonin E.V."/>
            <person name="Zdobnov E.M."/>
            <person name="Grigoriev I.V."/>
            <person name="Lynch M."/>
            <person name="Boore J.L."/>
        </authorList>
    </citation>
    <scope>NUCLEOTIDE SEQUENCE [LARGE SCALE GENOMIC DNA]</scope>
</reference>
<comment type="similarity">
    <text evidence="1">Belongs to the helicase family. RecQ subfamily.</text>
</comment>
<dbReference type="SUPFAM" id="SSF52540">
    <property type="entry name" value="P-loop containing nucleoside triphosphate hydrolases"/>
    <property type="match status" value="1"/>
</dbReference>